<protein>
    <submittedName>
        <fullName evidence="2">17524_t:CDS:1</fullName>
    </submittedName>
</protein>
<evidence type="ECO:0000313" key="2">
    <source>
        <dbReference type="EMBL" id="CAG8753414.1"/>
    </source>
</evidence>
<dbReference type="InterPro" id="IPR006571">
    <property type="entry name" value="TLDc_dom"/>
</dbReference>
<dbReference type="PROSITE" id="PS51886">
    <property type="entry name" value="TLDC"/>
    <property type="match status" value="1"/>
</dbReference>
<evidence type="ECO:0000313" key="3">
    <source>
        <dbReference type="Proteomes" id="UP000789396"/>
    </source>
</evidence>
<evidence type="ECO:0000259" key="1">
    <source>
        <dbReference type="PROSITE" id="PS51886"/>
    </source>
</evidence>
<feature type="domain" description="TLDc" evidence="1">
    <location>
        <begin position="9"/>
        <end position="154"/>
    </location>
</feature>
<keyword evidence="3" id="KW-1185">Reference proteome</keyword>
<accession>A0A9N9NQ43</accession>
<feature type="non-terminal residue" evidence="2">
    <location>
        <position position="1"/>
    </location>
</feature>
<dbReference type="AlphaFoldDB" id="A0A9N9NQ43"/>
<sequence length="154" mass="17808">IRSNENFSNVINPEQIEQIISWIDPSSSSINHGLELILRGSQDGFTENIFYKKCKNINKTVIVLKVRETTEILGGYNPLTWDKQKGQRYKETNDSFIFALKENGIDSIYSRVKRADCAIYCKKNSGPSFGYSDLYMVKESQKSQVKKFQIEEYE</sequence>
<dbReference type="OrthoDB" id="2427621at2759"/>
<dbReference type="Pfam" id="PF07534">
    <property type="entry name" value="TLD"/>
    <property type="match status" value="1"/>
</dbReference>
<dbReference type="Proteomes" id="UP000789396">
    <property type="component" value="Unassembled WGS sequence"/>
</dbReference>
<dbReference type="SMART" id="SM00584">
    <property type="entry name" value="TLDc"/>
    <property type="match status" value="1"/>
</dbReference>
<gene>
    <name evidence="2" type="ORF">RFULGI_LOCUS13766</name>
</gene>
<dbReference type="EMBL" id="CAJVPZ010037396">
    <property type="protein sequence ID" value="CAG8753414.1"/>
    <property type="molecule type" value="Genomic_DNA"/>
</dbReference>
<reference evidence="2" key="1">
    <citation type="submission" date="2021-06" db="EMBL/GenBank/DDBJ databases">
        <authorList>
            <person name="Kallberg Y."/>
            <person name="Tangrot J."/>
            <person name="Rosling A."/>
        </authorList>
    </citation>
    <scope>NUCLEOTIDE SEQUENCE</scope>
    <source>
        <strain evidence="2">IN212</strain>
    </source>
</reference>
<proteinExistence type="predicted"/>
<organism evidence="2 3">
    <name type="scientific">Racocetra fulgida</name>
    <dbReference type="NCBI Taxonomy" id="60492"/>
    <lineage>
        <taxon>Eukaryota</taxon>
        <taxon>Fungi</taxon>
        <taxon>Fungi incertae sedis</taxon>
        <taxon>Mucoromycota</taxon>
        <taxon>Glomeromycotina</taxon>
        <taxon>Glomeromycetes</taxon>
        <taxon>Diversisporales</taxon>
        <taxon>Gigasporaceae</taxon>
        <taxon>Racocetra</taxon>
    </lineage>
</organism>
<name>A0A9N9NQ43_9GLOM</name>
<comment type="caution">
    <text evidence="2">The sequence shown here is derived from an EMBL/GenBank/DDBJ whole genome shotgun (WGS) entry which is preliminary data.</text>
</comment>
<feature type="non-terminal residue" evidence="2">
    <location>
        <position position="154"/>
    </location>
</feature>